<dbReference type="Pfam" id="PF00612">
    <property type="entry name" value="IQ"/>
    <property type="match status" value="2"/>
</dbReference>
<evidence type="ECO:0008006" key="9">
    <source>
        <dbReference type="Google" id="ProtNLM"/>
    </source>
</evidence>
<evidence type="ECO:0000313" key="4">
    <source>
        <dbReference type="EMBL" id="KAG2954670.1"/>
    </source>
</evidence>
<dbReference type="CDD" id="cd19757">
    <property type="entry name" value="Bbox1"/>
    <property type="match status" value="1"/>
</dbReference>
<evidence type="ECO:0000313" key="3">
    <source>
        <dbReference type="EMBL" id="KAG2940660.1"/>
    </source>
</evidence>
<dbReference type="Proteomes" id="UP000760860">
    <property type="component" value="Unassembled WGS sequence"/>
</dbReference>
<feature type="region of interest" description="Disordered" evidence="1">
    <location>
        <begin position="796"/>
        <end position="815"/>
    </location>
</feature>
<evidence type="ECO:0000256" key="1">
    <source>
        <dbReference type="SAM" id="MobiDB-lite"/>
    </source>
</evidence>
<dbReference type="InterPro" id="IPR000048">
    <property type="entry name" value="IQ_motif_EF-hand-BS"/>
</dbReference>
<dbReference type="Proteomes" id="UP000774804">
    <property type="component" value="Unassembled WGS sequence"/>
</dbReference>
<dbReference type="OrthoDB" id="168282at2759"/>
<organism evidence="7 8">
    <name type="scientific">Phytophthora cactorum</name>
    <dbReference type="NCBI Taxonomy" id="29920"/>
    <lineage>
        <taxon>Eukaryota</taxon>
        <taxon>Sar</taxon>
        <taxon>Stramenopiles</taxon>
        <taxon>Oomycota</taxon>
        <taxon>Peronosporomycetes</taxon>
        <taxon>Peronosporales</taxon>
        <taxon>Peronosporaceae</taxon>
        <taxon>Phytophthora</taxon>
    </lineage>
</organism>
<dbReference type="Gene3D" id="1.20.5.190">
    <property type="match status" value="1"/>
</dbReference>
<feature type="compositionally biased region" description="Basic and acidic residues" evidence="1">
    <location>
        <begin position="212"/>
        <end position="230"/>
    </location>
</feature>
<accession>A0A329T2A4</accession>
<dbReference type="SMART" id="SM00015">
    <property type="entry name" value="IQ"/>
    <property type="match status" value="3"/>
</dbReference>
<dbReference type="EMBL" id="RCMK01000011">
    <property type="protein sequence ID" value="KAG2954670.1"/>
    <property type="molecule type" value="Genomic_DNA"/>
</dbReference>
<dbReference type="Proteomes" id="UP000251314">
    <property type="component" value="Unassembled WGS sequence"/>
</dbReference>
<evidence type="ECO:0000313" key="5">
    <source>
        <dbReference type="EMBL" id="KAG2989281.1"/>
    </source>
</evidence>
<evidence type="ECO:0000313" key="7">
    <source>
        <dbReference type="EMBL" id="RAW42829.1"/>
    </source>
</evidence>
<dbReference type="EMBL" id="MJFZ01000011">
    <property type="protein sequence ID" value="RAW42829.1"/>
    <property type="molecule type" value="Genomic_DNA"/>
</dbReference>
<name>A0A329T2A4_9STRA</name>
<sequence>MSMEDQAATCIQARFRAFRWRKLQRRRVRAVSKLQALQRGRFTRREFAALRDFSREQESFQQATRRRQIRIWCNEQELYFLQHTNAADLERVRAFQQQHSARLIQRCWRAVNNSMVASKGDKEEVVAPSDRIYTFDPFGLATPDTKARTDHRRQWSRDNESSEFSPLSPSLFINAKELRASASARKLPAAIAGEEAFASRRKAIQGRIKGKAAQEKVKSRSATKARDTKEGSNPVVNRRRELYEQVVAMKYATAQRVLQYERGSRASRQERELFSAQLVKSCENRIKHLQAESLAQMMPSQEDNKLVHDEAAMMERWDPARRIRAWNHHRRAVCSVLDKRRWWQTQLAGDERDIRQVVVAKSPWEDENKIWLWPRSENSNQKDHDRACSTAIWPSMEIHRFLVGDKNLEEPNNQLFGPVGDDEASEWWRAHCTQSHLAINGALLIEKPYSAEFSNNVTNQRDVFPVCTSEIVANRDLYKLQQRSKRAAQTKSLEQNVQQRIKNLVIRVERQVHEMEVQVEANTQLVLEIEQRKVQRRARITREQQSAMTIQRYARGMRGRKHAREVRAEFFVMVRGRAIRRGRCEECGDQRAVLECQQCEESLHFCPICWVHVHSTRRRKTHVAIPMTTVVSPITVQDIGSTKAPNLNELAAESNKPKIVNVDLNSGPTLRALPSPPKQSTIQSAEPAAVKLKKPTADTELQSSKQDHIRTTTPSRGASTRKNTTPELSEACALVRRVKTEVREAPSTAETIQMVPAKSIPNQPARTMLDDENSRNDELDFSTVEGDGALMNEAENDLDEQKESAESTAQPVTTAISGQPPAVETVSALPGSISVPQGGSNDDEMSEQISNTIESNSEIENGAEAVATTEVAYEQVKRDTKSSTGSVIAGDAVVSANSAVSNDALLDDPPAITESAEQDSDHRSTEEYVATKPKHSGDL</sequence>
<dbReference type="PROSITE" id="PS50096">
    <property type="entry name" value="IQ"/>
    <property type="match status" value="3"/>
</dbReference>
<feature type="compositionally biased region" description="Polar residues" evidence="1">
    <location>
        <begin position="806"/>
        <end position="815"/>
    </location>
</feature>
<dbReference type="Proteomes" id="UP000736787">
    <property type="component" value="Unassembled WGS sequence"/>
</dbReference>
<feature type="region of interest" description="Disordered" evidence="1">
    <location>
        <begin position="899"/>
        <end position="939"/>
    </location>
</feature>
<feature type="region of interest" description="Disordered" evidence="1">
    <location>
        <begin position="208"/>
        <end position="235"/>
    </location>
</feature>
<dbReference type="EMBL" id="RCML01000137">
    <property type="protein sequence ID" value="KAG2989281.1"/>
    <property type="molecule type" value="Genomic_DNA"/>
</dbReference>
<evidence type="ECO:0000313" key="8">
    <source>
        <dbReference type="Proteomes" id="UP000251314"/>
    </source>
</evidence>
<dbReference type="STRING" id="29920.A0A329T2A4"/>
<gene>
    <name evidence="7" type="ORF">PC110_g1007</name>
    <name evidence="2" type="ORF">PC113_g1217</name>
    <name evidence="3" type="ORF">PC115_g2445</name>
    <name evidence="4" type="ORF">PC117_g1030</name>
    <name evidence="5" type="ORF">PC118_g6271</name>
    <name evidence="6" type="ORF">PC129_g14271</name>
</gene>
<dbReference type="VEuPathDB" id="FungiDB:PC110_g1007"/>
<reference evidence="2" key="2">
    <citation type="submission" date="2018-10" db="EMBL/GenBank/DDBJ databases">
        <title>Effector identification in a new, highly contiguous assembly of the strawberry crown rot pathogen Phytophthora cactorum.</title>
        <authorList>
            <person name="Armitage A.D."/>
            <person name="Nellist C.F."/>
            <person name="Bates H."/>
            <person name="Vickerstaff R.J."/>
            <person name="Harrison R.J."/>
        </authorList>
    </citation>
    <scope>NUCLEOTIDE SEQUENCE</scope>
    <source>
        <strain evidence="2">15-7</strain>
        <strain evidence="3">4032</strain>
        <strain evidence="4">4040</strain>
        <strain evidence="5">P415</strain>
        <strain evidence="6">P421</strain>
    </source>
</reference>
<feature type="region of interest" description="Disordered" evidence="1">
    <location>
        <begin position="669"/>
        <end position="727"/>
    </location>
</feature>
<keyword evidence="8" id="KW-1185">Reference proteome</keyword>
<feature type="compositionally biased region" description="Polar residues" evidence="1">
    <location>
        <begin position="711"/>
        <end position="727"/>
    </location>
</feature>
<dbReference type="Proteomes" id="UP000735874">
    <property type="component" value="Unassembled WGS sequence"/>
</dbReference>
<comment type="caution">
    <text evidence="7">The sequence shown here is derived from an EMBL/GenBank/DDBJ whole genome shotgun (WGS) entry which is preliminary data.</text>
</comment>
<evidence type="ECO:0000313" key="6">
    <source>
        <dbReference type="EMBL" id="KAG3214830.1"/>
    </source>
</evidence>
<dbReference type="EMBL" id="RCMV01000605">
    <property type="protein sequence ID" value="KAG3214830.1"/>
    <property type="molecule type" value="Genomic_DNA"/>
</dbReference>
<dbReference type="EMBL" id="RCMI01000035">
    <property type="protein sequence ID" value="KAG2940660.1"/>
    <property type="molecule type" value="Genomic_DNA"/>
</dbReference>
<dbReference type="AlphaFoldDB" id="A0A329T2A4"/>
<evidence type="ECO:0000313" key="2">
    <source>
        <dbReference type="EMBL" id="KAG2868252.1"/>
    </source>
</evidence>
<proteinExistence type="predicted"/>
<protein>
    <recommendedName>
        <fullName evidence="9">IQ motif, EF-hand binding site</fullName>
    </recommendedName>
</protein>
<dbReference type="Proteomes" id="UP000697107">
    <property type="component" value="Unassembled WGS sequence"/>
</dbReference>
<reference evidence="7 8" key="1">
    <citation type="submission" date="2018-01" db="EMBL/GenBank/DDBJ databases">
        <title>Draft genome of the strawberry crown rot pathogen Phytophthora cactorum.</title>
        <authorList>
            <person name="Armitage A.D."/>
            <person name="Lysoe E."/>
            <person name="Nellist C.F."/>
            <person name="Harrison R.J."/>
            <person name="Brurberg M.B."/>
        </authorList>
    </citation>
    <scope>NUCLEOTIDE SEQUENCE [LARGE SCALE GENOMIC DNA]</scope>
    <source>
        <strain evidence="7 8">10300</strain>
    </source>
</reference>
<dbReference type="EMBL" id="RCMG01000013">
    <property type="protein sequence ID" value="KAG2868252.1"/>
    <property type="molecule type" value="Genomic_DNA"/>
</dbReference>